<dbReference type="Pfam" id="PF10545">
    <property type="entry name" value="MADF_DNA_bdg"/>
    <property type="match status" value="1"/>
</dbReference>
<dbReference type="AlphaFoldDB" id="A0A182IXZ8"/>
<dbReference type="PANTHER" id="PTHR12243:SF67">
    <property type="entry name" value="COREPRESSOR OF PANGOLIN, ISOFORM A-RELATED"/>
    <property type="match status" value="1"/>
</dbReference>
<dbReference type="PANTHER" id="PTHR12243">
    <property type="entry name" value="MADF DOMAIN TRANSCRIPTION FACTOR"/>
    <property type="match status" value="1"/>
</dbReference>
<sequence>MANKQLDEEKLIMLVQENRQLWDRRDINYKDFGVKKNTWRSIGEQLNVDDIIAKNRWRYLRDTYCRKIIEINQPSGSGCKPIQWKHFDQMGFLKDTLASRPRMGNVEGKEENSNEGQYWMQDGPVLDDVLTLEKERHEVTKKRFEHSGNYHAMLSFVPLLDRLTEEDQMDAREQIIKFAHQIIREKKKNYRVA</sequence>
<dbReference type="VEuPathDB" id="VectorBase:AATE007653"/>
<dbReference type="InterPro" id="IPR039353">
    <property type="entry name" value="TF_Adf1"/>
</dbReference>
<organism evidence="1">
    <name type="scientific">Anopheles atroparvus</name>
    <name type="common">European mosquito</name>
    <dbReference type="NCBI Taxonomy" id="41427"/>
    <lineage>
        <taxon>Eukaryota</taxon>
        <taxon>Metazoa</taxon>
        <taxon>Ecdysozoa</taxon>
        <taxon>Arthropoda</taxon>
        <taxon>Hexapoda</taxon>
        <taxon>Insecta</taxon>
        <taxon>Pterygota</taxon>
        <taxon>Neoptera</taxon>
        <taxon>Endopterygota</taxon>
        <taxon>Diptera</taxon>
        <taxon>Nematocera</taxon>
        <taxon>Culicoidea</taxon>
        <taxon>Culicidae</taxon>
        <taxon>Anophelinae</taxon>
        <taxon>Anopheles</taxon>
    </lineage>
</organism>
<dbReference type="EnsemblMetazoa" id="AATE007653-RA">
    <property type="protein sequence ID" value="AATE007653-PA.1"/>
    <property type="gene ID" value="AATE007653"/>
</dbReference>
<dbReference type="InterPro" id="IPR006578">
    <property type="entry name" value="MADF-dom"/>
</dbReference>
<dbReference type="PROSITE" id="PS51029">
    <property type="entry name" value="MADF"/>
    <property type="match status" value="1"/>
</dbReference>
<dbReference type="SMART" id="SM00595">
    <property type="entry name" value="MADF"/>
    <property type="match status" value="1"/>
</dbReference>
<name>A0A182IXZ8_ANOAO</name>
<dbReference type="STRING" id="41427.A0A182IXZ8"/>
<reference evidence="1" key="1">
    <citation type="submission" date="2022-08" db="UniProtKB">
        <authorList>
            <consortium name="EnsemblMetazoa"/>
        </authorList>
    </citation>
    <scope>IDENTIFICATION</scope>
    <source>
        <strain evidence="1">EBRO</strain>
    </source>
</reference>
<accession>A0A182IXZ8</accession>
<protein>
    <submittedName>
        <fullName evidence="1">MADF domain-containing protein</fullName>
    </submittedName>
</protein>
<evidence type="ECO:0000313" key="1">
    <source>
        <dbReference type="EnsemblMetazoa" id="AATE007653-PA.1"/>
    </source>
</evidence>
<proteinExistence type="predicted"/>